<dbReference type="RefSeq" id="WP_003748788.1">
    <property type="nucleotide sequence ID" value="NZ_GL635795.1"/>
</dbReference>
<name>A0ABN0CA60_NEIMU</name>
<evidence type="ECO:0000256" key="5">
    <source>
        <dbReference type="ARBA" id="ARBA00023157"/>
    </source>
</evidence>
<feature type="region of interest" description="Disordered" evidence="7">
    <location>
        <begin position="108"/>
        <end position="156"/>
    </location>
</feature>
<keyword evidence="6" id="KW-0281">Fimbrium</keyword>
<reference evidence="9 10" key="1">
    <citation type="submission" date="2010-12" db="EMBL/GenBank/DDBJ databases">
        <title>The Genome Sequence of Neisseria mucosa strain C102.</title>
        <authorList>
            <consortium name="The Broad Institute Genome Sequencing Platform"/>
            <person name="Earl A."/>
            <person name="Ward D."/>
            <person name="Feldgarden M."/>
            <person name="Gevers D."/>
            <person name="Sibley C.D."/>
            <person name="Field T.R."/>
            <person name="Grinwis M."/>
            <person name="Eshaghurshan C.S."/>
            <person name="Surette M."/>
            <person name="Young S.K."/>
            <person name="Zeng Q."/>
            <person name="Gargeya S."/>
            <person name="Fitzgerald M."/>
            <person name="Haas B."/>
            <person name="Abouelleil A."/>
            <person name="Alvarado L."/>
            <person name="Arachchi H.M."/>
            <person name="Berlin A."/>
            <person name="Brown A."/>
            <person name="Chapman S.B."/>
            <person name="Chen Z."/>
            <person name="Dunbar C."/>
            <person name="Freedman E."/>
            <person name="Gearin G."/>
            <person name="Gellesch M."/>
            <person name="Goldberg J."/>
            <person name="Griggs A."/>
            <person name="Gujja S."/>
            <person name="Heilman E."/>
            <person name="Heiman D."/>
            <person name="Howarth C."/>
            <person name="Larson L."/>
            <person name="Lui A."/>
            <person name="MacDonald P.J.P."/>
            <person name="Mehta T."/>
            <person name="Montmayeur A."/>
            <person name="Murphy C."/>
            <person name="Neiman D."/>
            <person name="Pearson M."/>
            <person name="Priest M."/>
            <person name="Roberts A."/>
            <person name="Saif S."/>
            <person name="Shea T."/>
            <person name="Shenoy N."/>
            <person name="Sisk P."/>
            <person name="Stolte C."/>
            <person name="Sykes S."/>
            <person name="White J."/>
            <person name="Yandava C."/>
            <person name="Nusbaum C."/>
            <person name="Birren B."/>
        </authorList>
    </citation>
    <scope>NUCLEOTIDE SEQUENCE [LARGE SCALE GENOMIC DNA]</scope>
    <source>
        <strain evidence="9 10">C102</strain>
    </source>
</reference>
<dbReference type="InterPro" id="IPR012902">
    <property type="entry name" value="N_methyl_site"/>
</dbReference>
<keyword evidence="3" id="KW-0488">Methylation</keyword>
<gene>
    <name evidence="9" type="ORF">HMPREF0604_01669</name>
</gene>
<dbReference type="NCBIfam" id="TIGR02532">
    <property type="entry name" value="IV_pilin_GFxxxE"/>
    <property type="match status" value="1"/>
</dbReference>
<evidence type="ECO:0000313" key="9">
    <source>
        <dbReference type="EMBL" id="EFV80148.1"/>
    </source>
</evidence>
<evidence type="ECO:0000256" key="7">
    <source>
        <dbReference type="SAM" id="MobiDB-lite"/>
    </source>
</evidence>
<keyword evidence="8" id="KW-0472">Membrane</keyword>
<keyword evidence="4" id="KW-0130">Cell adhesion</keyword>
<evidence type="ECO:0000256" key="8">
    <source>
        <dbReference type="SAM" id="Phobius"/>
    </source>
</evidence>
<evidence type="ECO:0000256" key="2">
    <source>
        <dbReference type="ARBA" id="ARBA00011156"/>
    </source>
</evidence>
<dbReference type="InterPro" id="IPR045584">
    <property type="entry name" value="Pilin-like"/>
</dbReference>
<keyword evidence="8" id="KW-0812">Transmembrane</keyword>
<evidence type="ECO:0000256" key="3">
    <source>
        <dbReference type="ARBA" id="ARBA00022481"/>
    </source>
</evidence>
<evidence type="ECO:0000256" key="4">
    <source>
        <dbReference type="ARBA" id="ARBA00022889"/>
    </source>
</evidence>
<organism evidence="9 10">
    <name type="scientific">Neisseria mucosa C102</name>
    <dbReference type="NCBI Taxonomy" id="435832"/>
    <lineage>
        <taxon>Bacteria</taxon>
        <taxon>Pseudomonadati</taxon>
        <taxon>Pseudomonadota</taxon>
        <taxon>Betaproteobacteria</taxon>
        <taxon>Neisseriales</taxon>
        <taxon>Neisseriaceae</taxon>
        <taxon>Neisseria</taxon>
    </lineage>
</organism>
<protein>
    <submittedName>
        <fullName evidence="9">Fimbrial protein EcpC</fullName>
    </submittedName>
</protein>
<feature type="compositionally biased region" description="Basic and acidic residues" evidence="7">
    <location>
        <begin position="112"/>
        <end position="123"/>
    </location>
</feature>
<keyword evidence="8" id="KW-1133">Transmembrane helix</keyword>
<dbReference type="Gene3D" id="3.30.700.10">
    <property type="entry name" value="Glycoprotein, Type 4 Pilin"/>
    <property type="match status" value="1"/>
</dbReference>
<evidence type="ECO:0000313" key="10">
    <source>
        <dbReference type="Proteomes" id="UP000003612"/>
    </source>
</evidence>
<dbReference type="Pfam" id="PF07963">
    <property type="entry name" value="N_methyl"/>
    <property type="match status" value="1"/>
</dbReference>
<sequence>MKTIQKGFTLIELMIVIAILGILAVIALPAYQDYTIRAKVSEGLSLAEPAKLAVAETATALNGLDSVKGINGTDKGNTGYSFPENGSEYVKTITIADGGKITVETRNTGVAKSDDPAKSKDPKFTLTPAQKDPESPITWTCKFSGGEPKHVPANCR</sequence>
<proteinExistence type="inferred from homology"/>
<keyword evidence="5" id="KW-1015">Disulfide bond</keyword>
<comment type="similarity">
    <text evidence="1 6">Belongs to the N-Me-Phe pilin family.</text>
</comment>
<dbReference type="SUPFAM" id="SSF54523">
    <property type="entry name" value="Pili subunits"/>
    <property type="match status" value="1"/>
</dbReference>
<dbReference type="EMBL" id="ACRG01000016">
    <property type="protein sequence ID" value="EFV80148.1"/>
    <property type="molecule type" value="Genomic_DNA"/>
</dbReference>
<feature type="transmembrane region" description="Helical" evidence="8">
    <location>
        <begin position="7"/>
        <end position="31"/>
    </location>
</feature>
<dbReference type="InterPro" id="IPR001082">
    <property type="entry name" value="Pilin"/>
</dbReference>
<dbReference type="Proteomes" id="UP000003612">
    <property type="component" value="Unassembled WGS sequence"/>
</dbReference>
<accession>A0ABN0CA60</accession>
<evidence type="ECO:0000256" key="1">
    <source>
        <dbReference type="ARBA" id="ARBA00005233"/>
    </source>
</evidence>
<evidence type="ECO:0000256" key="6">
    <source>
        <dbReference type="RuleBase" id="RU000389"/>
    </source>
</evidence>
<keyword evidence="10" id="KW-1185">Reference proteome</keyword>
<comment type="subunit">
    <text evidence="2">The pili are polar flexible filaments of about 5.4 nanometers diameter and 2.5 micrometers average length; they consist of only a single polypeptide chain arranged in a helical configuration of five subunits per turn in the assembled pilus.</text>
</comment>
<dbReference type="Pfam" id="PF00114">
    <property type="entry name" value="Pilin"/>
    <property type="match status" value="1"/>
</dbReference>
<comment type="caution">
    <text evidence="9">The sequence shown here is derived from an EMBL/GenBank/DDBJ whole genome shotgun (WGS) entry which is preliminary data.</text>
</comment>
<dbReference type="PANTHER" id="PTHR30093">
    <property type="entry name" value="GENERAL SECRETION PATHWAY PROTEIN G"/>
    <property type="match status" value="1"/>
</dbReference>
<dbReference type="PANTHER" id="PTHR30093:SF34">
    <property type="entry name" value="PREPILIN PEPTIDASE-DEPENDENT PROTEIN D"/>
    <property type="match status" value="1"/>
</dbReference>
<dbReference type="PROSITE" id="PS00409">
    <property type="entry name" value="PROKAR_NTER_METHYL"/>
    <property type="match status" value="1"/>
</dbReference>